<feature type="transmembrane region" description="Helical" evidence="6">
    <location>
        <begin position="169"/>
        <end position="189"/>
    </location>
</feature>
<comment type="caution">
    <text evidence="7">The sequence shown here is derived from an EMBL/GenBank/DDBJ whole genome shotgun (WGS) entry which is preliminary data.</text>
</comment>
<dbReference type="Gene3D" id="1.20.120.1760">
    <property type="match status" value="1"/>
</dbReference>
<proteinExistence type="inferred from homology"/>
<dbReference type="InterPro" id="IPR000462">
    <property type="entry name" value="CDP-OH_P_trans"/>
</dbReference>
<evidence type="ECO:0000256" key="2">
    <source>
        <dbReference type="ARBA" id="ARBA00010441"/>
    </source>
</evidence>
<keyword evidence="4 6" id="KW-0472">Membrane</keyword>
<comment type="subcellular location">
    <subcellularLocation>
        <location evidence="1">Membrane</location>
    </subcellularLocation>
</comment>
<evidence type="ECO:0000256" key="3">
    <source>
        <dbReference type="ARBA" id="ARBA00022679"/>
    </source>
</evidence>
<evidence type="ECO:0000313" key="8">
    <source>
        <dbReference type="Proteomes" id="UP000243579"/>
    </source>
</evidence>
<dbReference type="Pfam" id="PF01066">
    <property type="entry name" value="CDP-OH_P_transf"/>
    <property type="match status" value="1"/>
</dbReference>
<dbReference type="GO" id="GO:0016780">
    <property type="term" value="F:phosphotransferase activity, for other substituted phosphate groups"/>
    <property type="evidence" value="ECO:0007669"/>
    <property type="project" value="InterPro"/>
</dbReference>
<feature type="transmembrane region" description="Helical" evidence="6">
    <location>
        <begin position="137"/>
        <end position="157"/>
    </location>
</feature>
<evidence type="ECO:0000256" key="4">
    <source>
        <dbReference type="ARBA" id="ARBA00023136"/>
    </source>
</evidence>
<evidence type="ECO:0000313" key="7">
    <source>
        <dbReference type="EMBL" id="OQR93540.1"/>
    </source>
</evidence>
<dbReference type="PANTHER" id="PTHR10414:SF37">
    <property type="entry name" value="BB IN A BOXCAR, ISOFORM C"/>
    <property type="match status" value="1"/>
</dbReference>
<accession>A0A1V9Z6S2</accession>
<dbReference type="PROSITE" id="PS00379">
    <property type="entry name" value="CDP_ALCOHOL_P_TRANSF"/>
    <property type="match status" value="1"/>
</dbReference>
<dbReference type="PANTHER" id="PTHR10414">
    <property type="entry name" value="ETHANOLAMINEPHOSPHOTRANSFERASE"/>
    <property type="match status" value="1"/>
</dbReference>
<organism evidence="7 8">
    <name type="scientific">Achlya hypogyna</name>
    <name type="common">Oomycete</name>
    <name type="synonym">Protoachlya hypogyna</name>
    <dbReference type="NCBI Taxonomy" id="1202772"/>
    <lineage>
        <taxon>Eukaryota</taxon>
        <taxon>Sar</taxon>
        <taxon>Stramenopiles</taxon>
        <taxon>Oomycota</taxon>
        <taxon>Saprolegniomycetes</taxon>
        <taxon>Saprolegniales</taxon>
        <taxon>Achlyaceae</taxon>
        <taxon>Achlya</taxon>
    </lineage>
</organism>
<dbReference type="InterPro" id="IPR048254">
    <property type="entry name" value="CDP_ALCOHOL_P_TRANSF_CS"/>
</dbReference>
<gene>
    <name evidence="7" type="ORF">ACHHYP_20100</name>
</gene>
<feature type="transmembrane region" description="Helical" evidence="6">
    <location>
        <begin position="209"/>
        <end position="230"/>
    </location>
</feature>
<evidence type="ECO:0000256" key="6">
    <source>
        <dbReference type="SAM" id="Phobius"/>
    </source>
</evidence>
<evidence type="ECO:0000256" key="5">
    <source>
        <dbReference type="RuleBase" id="RU003750"/>
    </source>
</evidence>
<keyword evidence="6" id="KW-1133">Transmembrane helix</keyword>
<dbReference type="InterPro" id="IPR014472">
    <property type="entry name" value="CHOPT"/>
</dbReference>
<dbReference type="GO" id="GO:0008654">
    <property type="term" value="P:phospholipid biosynthetic process"/>
    <property type="evidence" value="ECO:0007669"/>
    <property type="project" value="InterPro"/>
</dbReference>
<feature type="transmembrane region" description="Helical" evidence="6">
    <location>
        <begin position="251"/>
        <end position="271"/>
    </location>
</feature>
<dbReference type="EMBL" id="JNBR01000404">
    <property type="protein sequence ID" value="OQR93540.1"/>
    <property type="molecule type" value="Genomic_DNA"/>
</dbReference>
<dbReference type="PIRSF" id="PIRSF015665">
    <property type="entry name" value="CHOPT"/>
    <property type="match status" value="1"/>
</dbReference>
<dbReference type="InterPro" id="IPR043130">
    <property type="entry name" value="CDP-OH_PTrfase_TM_dom"/>
</dbReference>
<evidence type="ECO:0000256" key="1">
    <source>
        <dbReference type="ARBA" id="ARBA00004370"/>
    </source>
</evidence>
<keyword evidence="8" id="KW-1185">Reference proteome</keyword>
<comment type="similarity">
    <text evidence="2 5">Belongs to the CDP-alcohol phosphatidyltransferase class-I family.</text>
</comment>
<dbReference type="Proteomes" id="UP000243579">
    <property type="component" value="Unassembled WGS sequence"/>
</dbReference>
<dbReference type="GO" id="GO:0016020">
    <property type="term" value="C:membrane"/>
    <property type="evidence" value="ECO:0007669"/>
    <property type="project" value="UniProtKB-SubCell"/>
</dbReference>
<keyword evidence="3 5" id="KW-0808">Transferase</keyword>
<reference evidence="7 8" key="1">
    <citation type="journal article" date="2014" name="Genome Biol. Evol.">
        <title>The secreted proteins of Achlya hypogyna and Thraustotheca clavata identify the ancestral oomycete secretome and reveal gene acquisitions by horizontal gene transfer.</title>
        <authorList>
            <person name="Misner I."/>
            <person name="Blouin N."/>
            <person name="Leonard G."/>
            <person name="Richards T.A."/>
            <person name="Lane C.E."/>
        </authorList>
    </citation>
    <scope>NUCLEOTIDE SEQUENCE [LARGE SCALE GENOMIC DNA]</scope>
    <source>
        <strain evidence="7 8">ATCC 48635</strain>
    </source>
</reference>
<dbReference type="AlphaFoldDB" id="A0A1V9Z6S2"/>
<feature type="transmembrane region" description="Helical" evidence="6">
    <location>
        <begin position="277"/>
        <end position="298"/>
    </location>
</feature>
<sequence>MLLSSAALKGIAAYEYHPGSLTWLDTKFTVYWDAIVARLPRTLAPNAITIFGTLLTITSSLALFARMPTMTEEAPTDVCIICALALFLYQTCDAIDGKQARRTGSSSSLGQLLDHGGDALCNVFSNLAVGVAIGTGASWSLMTLLSSTSIIFFLAQWEEYHTGTLRCGNGYVGVTEGLLLLVGLQLITAAFGHDVWNATATATLSVRDILILVVAIAMTFQAKDNIVMVLKAINSAQASSLVHNRSTKARALSQLVPTLCVLGTSIVWMLFNDVSGYAYTFFLAVGFSHVILSSRMIVSHMCKVPFGAQPDVILGLAGVIFCLLYSSAPAAWIATLYLLAVVSAHSLYTVFVVSDICDYLNISLLTIRDRQVIP</sequence>
<protein>
    <submittedName>
        <fullName evidence="7">CDP-alcohol phosphatidyltransferase</fullName>
    </submittedName>
</protein>
<dbReference type="STRING" id="1202772.A0A1V9Z6S2"/>
<feature type="transmembrane region" description="Helical" evidence="6">
    <location>
        <begin position="47"/>
        <end position="65"/>
    </location>
</feature>
<keyword evidence="6" id="KW-0812">Transmembrane</keyword>
<dbReference type="OrthoDB" id="196717at2759"/>
<feature type="transmembrane region" description="Helical" evidence="6">
    <location>
        <begin position="310"/>
        <end position="328"/>
    </location>
</feature>
<name>A0A1V9Z6S2_ACHHY</name>